<dbReference type="EMBL" id="MLAK01000620">
    <property type="protein sequence ID" value="OHT10148.1"/>
    <property type="molecule type" value="Genomic_DNA"/>
</dbReference>
<evidence type="ECO:0000313" key="2">
    <source>
        <dbReference type="Proteomes" id="UP000179807"/>
    </source>
</evidence>
<organism evidence="1 2">
    <name type="scientific">Tritrichomonas foetus</name>
    <dbReference type="NCBI Taxonomy" id="1144522"/>
    <lineage>
        <taxon>Eukaryota</taxon>
        <taxon>Metamonada</taxon>
        <taxon>Parabasalia</taxon>
        <taxon>Tritrichomonadida</taxon>
        <taxon>Tritrichomonadidae</taxon>
        <taxon>Tritrichomonas</taxon>
    </lineage>
</organism>
<dbReference type="GeneID" id="94836250"/>
<keyword evidence="2" id="KW-1185">Reference proteome</keyword>
<dbReference type="Proteomes" id="UP000179807">
    <property type="component" value="Unassembled WGS sequence"/>
</dbReference>
<dbReference type="VEuPathDB" id="TrichDB:TRFO_20705"/>
<dbReference type="AlphaFoldDB" id="A0A1J4KJX4"/>
<dbReference type="OrthoDB" id="10609132at2759"/>
<protein>
    <submittedName>
        <fullName evidence="1">Uncharacterized protein</fullName>
    </submittedName>
</protein>
<accession>A0A1J4KJX4</accession>
<dbReference type="PANTHER" id="PTHR14593:SF5">
    <property type="entry name" value="WD REPEAT-CONTAINING PROTEIN 11"/>
    <property type="match status" value="1"/>
</dbReference>
<dbReference type="PANTHER" id="PTHR14593">
    <property type="entry name" value="WD REPEAT-CONTAINING PROTEIN 11"/>
    <property type="match status" value="1"/>
</dbReference>
<dbReference type="InterPro" id="IPR011047">
    <property type="entry name" value="Quinoprotein_ADH-like_sf"/>
</dbReference>
<proteinExistence type="predicted"/>
<name>A0A1J4KJX4_9EUKA</name>
<dbReference type="GO" id="GO:0005737">
    <property type="term" value="C:cytoplasm"/>
    <property type="evidence" value="ECO:0007669"/>
    <property type="project" value="TreeGrafter"/>
</dbReference>
<dbReference type="RefSeq" id="XP_068363284.1">
    <property type="nucleotide sequence ID" value="XM_068501546.1"/>
</dbReference>
<gene>
    <name evidence="1" type="ORF">TRFO_20705</name>
</gene>
<evidence type="ECO:0000313" key="1">
    <source>
        <dbReference type="EMBL" id="OHT10148.1"/>
    </source>
</evidence>
<dbReference type="InterPro" id="IPR015943">
    <property type="entry name" value="WD40/YVTN_repeat-like_dom_sf"/>
</dbReference>
<dbReference type="Gene3D" id="2.130.10.10">
    <property type="entry name" value="YVTN repeat-like/Quinoprotein amine dehydrogenase"/>
    <property type="match status" value="2"/>
</dbReference>
<comment type="caution">
    <text evidence="1">The sequence shown here is derived from an EMBL/GenBank/DDBJ whole genome shotgun (WGS) entry which is preliminary data.</text>
</comment>
<reference evidence="1" key="1">
    <citation type="submission" date="2016-10" db="EMBL/GenBank/DDBJ databases">
        <authorList>
            <person name="Benchimol M."/>
            <person name="Almeida L.G."/>
            <person name="Vasconcelos A.T."/>
            <person name="Perreira-Neves A."/>
            <person name="Rosa I.A."/>
            <person name="Tasca T."/>
            <person name="Bogo M.R."/>
            <person name="de Souza W."/>
        </authorList>
    </citation>
    <scope>NUCLEOTIDE SEQUENCE [LARGE SCALE GENOMIC DNA]</scope>
    <source>
        <strain evidence="1">K</strain>
    </source>
</reference>
<sequence length="900" mass="101603">MNPPQYKNISFSNHPNLQNFHCLDWGPGGFLAAAFENYVTIYDSSLNFFRSFNLHKSNISCVRFSPVSVERSIPNSFQSFIAVGDETGNCLVYDIYNGVRHAGFSPEKLPIIPIIDIQWNISNPSMLFILTAAPSLLCVNCGSTSRRHYSCVESWAPIGQSIQSFNMSFNFSVPLSTRFQYITVDQFHLNQLLVASSSGNYYSLIKIQNGRNQPFVTQLLQFNGLPADQKILTVEYFPHNINRITIVMTHSIYVYDLAAKTASLIYNNDLALISPMTNVFLPSIADRFWISVNDGTIACFSVEGENYIRHSYVLVPQFHQMAHFIVDPFNFNRLAICTADGKIAVFTSINRKIICSAYRPSFNDHIEAINTNNKDKYSFVSNQGYVGVFDTEKGYSLRFKIELPENLHSKGEPLFDSIAFAGNKIAVGGSRLFVIDLYERKISIMNKHLSPSKMNSTGSLIAYIPFPNTLDILYPSTPKTSLAFAGAIVSFASRMADPSEWALVVRGNGCVIVDISQKPKMIVQFPFPDEPVTCMLFIGSCVYIGTRIGELYRVSIETKKSTVLNISGSMIRTMKCYENYIFVSDNDYNSYLIDINEYKVIKSPKWKIQEIHFLSNNVAVAMTSKTTLVLINIPSFEIIISPGNAKSDAIQRFSVCNSVDELEKIALEVGDLDFVQFIRVFQRKGELPLPALYTQNHNEFIEKEKVTRFIERLTQPQNLIDFMILTKQNQYAAKLLLKNGGENEMLLAYACLSPNLEAAMEITKGNCSKKHVQNVARLLCLSDDKNAAIEWLTLNEDWNAALYFLKMLFDDEVATSSILAWLNIKTILQLSPLIMSFVGDYHAALTVLYRSGSVAKAFALLCYLREKGIEIKKSSFEDYSNEDIEDLKEKIQAKWDSYGQ</sequence>
<dbReference type="InterPro" id="IPR039694">
    <property type="entry name" value="WDR11"/>
</dbReference>
<dbReference type="SUPFAM" id="SSF50998">
    <property type="entry name" value="Quinoprotein alcohol dehydrogenase-like"/>
    <property type="match status" value="1"/>
</dbReference>